<dbReference type="AlphaFoldDB" id="A0A1I8JC85"/>
<protein>
    <submittedName>
        <fullName evidence="2">TPR_REGION domain-containing protein</fullName>
    </submittedName>
</protein>
<dbReference type="Pfam" id="PF13181">
    <property type="entry name" value="TPR_8"/>
    <property type="match status" value="1"/>
</dbReference>
<dbReference type="Proteomes" id="UP000095280">
    <property type="component" value="Unplaced"/>
</dbReference>
<organism evidence="1 2">
    <name type="scientific">Macrostomum lignano</name>
    <dbReference type="NCBI Taxonomy" id="282301"/>
    <lineage>
        <taxon>Eukaryota</taxon>
        <taxon>Metazoa</taxon>
        <taxon>Spiralia</taxon>
        <taxon>Lophotrochozoa</taxon>
        <taxon>Platyhelminthes</taxon>
        <taxon>Rhabditophora</taxon>
        <taxon>Macrostomorpha</taxon>
        <taxon>Macrostomida</taxon>
        <taxon>Macrostomidae</taxon>
        <taxon>Macrostomum</taxon>
    </lineage>
</organism>
<accession>A0A1I8JC85</accession>
<dbReference type="SUPFAM" id="SSF48452">
    <property type="entry name" value="TPR-like"/>
    <property type="match status" value="1"/>
</dbReference>
<sequence>SYARNIVASKFLTFDFGSESLLKRFAFGLVLMNTGYLDKAIEHFERFLKAFGNQAVNLLTEALRLQSKTAYLYVKRAQIQFLIGNYAQAFNDMSNAINMNRTAWQLVLQRCLVNFALAKARQLF</sequence>
<dbReference type="InterPro" id="IPR019734">
    <property type="entry name" value="TPR_rpt"/>
</dbReference>
<reference evidence="2" key="1">
    <citation type="submission" date="2016-11" db="UniProtKB">
        <authorList>
            <consortium name="WormBaseParasite"/>
        </authorList>
    </citation>
    <scope>IDENTIFICATION</scope>
</reference>
<dbReference type="PANTHER" id="PTHR44523:SF1">
    <property type="entry name" value="TETRATRICOPEPTIDE REPEAT PROTEIN 13"/>
    <property type="match status" value="1"/>
</dbReference>
<name>A0A1I8JC85_9PLAT</name>
<evidence type="ECO:0000313" key="1">
    <source>
        <dbReference type="Proteomes" id="UP000095280"/>
    </source>
</evidence>
<keyword evidence="1" id="KW-1185">Reference proteome</keyword>
<proteinExistence type="predicted"/>
<dbReference type="Gene3D" id="1.25.40.10">
    <property type="entry name" value="Tetratricopeptide repeat domain"/>
    <property type="match status" value="1"/>
</dbReference>
<dbReference type="WBParaSite" id="maker-uti_cns_0046729-snap-gene-0.16-mRNA-1">
    <property type="protein sequence ID" value="maker-uti_cns_0046729-snap-gene-0.16-mRNA-1"/>
    <property type="gene ID" value="maker-uti_cns_0046729-snap-gene-0.16"/>
</dbReference>
<evidence type="ECO:0000313" key="2">
    <source>
        <dbReference type="WBParaSite" id="maker-uti_cns_0046729-snap-gene-0.16-mRNA-1"/>
    </source>
</evidence>
<dbReference type="PANTHER" id="PTHR44523">
    <property type="entry name" value="TETRATRICOPEPTIDE REPEAT PROTEIN 13"/>
    <property type="match status" value="1"/>
</dbReference>
<dbReference type="InterPro" id="IPR011990">
    <property type="entry name" value="TPR-like_helical_dom_sf"/>
</dbReference>